<name>A0A1H2M627_9ACTN</name>
<reference evidence="2" key="1">
    <citation type="submission" date="2016-10" db="EMBL/GenBank/DDBJ databases">
        <authorList>
            <person name="Varghese N."/>
            <person name="Submissions S."/>
        </authorList>
    </citation>
    <scope>NUCLEOTIDE SEQUENCE [LARGE SCALE GENOMIC DNA]</scope>
    <source>
        <strain evidence="2">DSM 45079</strain>
    </source>
</reference>
<proteinExistence type="predicted"/>
<dbReference type="EMBL" id="LT629791">
    <property type="protein sequence ID" value="SDU88341.1"/>
    <property type="molecule type" value="Genomic_DNA"/>
</dbReference>
<evidence type="ECO:0000313" key="1">
    <source>
        <dbReference type="EMBL" id="SDU88341.1"/>
    </source>
</evidence>
<gene>
    <name evidence="1" type="ORF">SAMN04488563_7084</name>
</gene>
<evidence type="ECO:0000313" key="2">
    <source>
        <dbReference type="Proteomes" id="UP000182977"/>
    </source>
</evidence>
<dbReference type="AlphaFoldDB" id="A0A1H2M627"/>
<dbReference type="RefSeq" id="WP_046768970.1">
    <property type="nucleotide sequence ID" value="NZ_KQ061229.1"/>
</dbReference>
<dbReference type="STRING" id="419479.SAMN04488563_7084"/>
<dbReference type="OrthoDB" id="5146042at2"/>
<keyword evidence="2" id="KW-1185">Reference proteome</keyword>
<dbReference type="Proteomes" id="UP000182977">
    <property type="component" value="Chromosome I"/>
</dbReference>
<protein>
    <submittedName>
        <fullName evidence="1">Transcriptional regulator, AbiEi antitoxin, Type IV TA system</fullName>
    </submittedName>
</protein>
<sequence length="320" mass="36113">MDLPQTYDRARLRELLQRQLGLVSAGQLRGLGLDARVARRWVAAGRWQRPHPRVFATFSGPLDRAACTWAAILWVSEDAAASHATAAELHGLTGRVDDRIHVTSPVSRRVRGRADDVVVHYAHRLPLTRHPTANPPRTRVDDTVLDLVDVAARARDVESFVTAAIQKRLTTPTRLAAALLRRKKIRWRAMVEAMLVDVADGAQSPLELQHLRAVERAHRLPHGCRQRRRAGARVIWIDVDYERYHTRVELDGRIGHDGEGRFRDRRRDNAATMSGAWTLRYGHTEIFGEPCQVAQQQAGVLRDRGWTGRARRCGPTCPIP</sequence>
<accession>A0A1H2M627</accession>
<organism evidence="1 2">
    <name type="scientific">Jiangella alkaliphila</name>
    <dbReference type="NCBI Taxonomy" id="419479"/>
    <lineage>
        <taxon>Bacteria</taxon>
        <taxon>Bacillati</taxon>
        <taxon>Actinomycetota</taxon>
        <taxon>Actinomycetes</taxon>
        <taxon>Jiangellales</taxon>
        <taxon>Jiangellaceae</taxon>
        <taxon>Jiangella</taxon>
    </lineage>
</organism>